<dbReference type="STRING" id="40578.Xbed_00400"/>
<name>A0A1Y2SRJ4_9GAMM</name>
<proteinExistence type="predicted"/>
<evidence type="ECO:0008006" key="3">
    <source>
        <dbReference type="Google" id="ProtNLM"/>
    </source>
</evidence>
<accession>A0A1Y2SRJ4</accession>
<dbReference type="Proteomes" id="UP000194204">
    <property type="component" value="Unassembled WGS sequence"/>
</dbReference>
<gene>
    <name evidence="1" type="ORF">Xbed_00400</name>
</gene>
<dbReference type="Gene3D" id="3.60.10.10">
    <property type="entry name" value="Endonuclease/exonuclease/phosphatase"/>
    <property type="match status" value="1"/>
</dbReference>
<dbReference type="RefSeq" id="WP_208612172.1">
    <property type="nucleotide sequence ID" value="NZ_CAWNHF010000112.1"/>
</dbReference>
<reference evidence="1 2" key="1">
    <citation type="submission" date="2017-01" db="EMBL/GenBank/DDBJ databases">
        <title>Deconstructing symbiosis and pathogenesis requirements using a combined genomic-metabolomic approach.</title>
        <authorList>
            <person name="Tobias N.J."/>
            <person name="Wolff H."/>
            <person name="Djahanschiri B."/>
            <person name="Ebersberger I."/>
            <person name="Bode H.B."/>
        </authorList>
    </citation>
    <scope>NUCLEOTIDE SEQUENCE [LARGE SCALE GENOMIC DNA]</scope>
    <source>
        <strain evidence="1 2">DSM 4764</strain>
    </source>
</reference>
<dbReference type="SUPFAM" id="SSF56219">
    <property type="entry name" value="DNase I-like"/>
    <property type="match status" value="1"/>
</dbReference>
<dbReference type="AlphaFoldDB" id="A0A1Y2SRJ4"/>
<dbReference type="InterPro" id="IPR036691">
    <property type="entry name" value="Endo/exonu/phosph_ase_sf"/>
</dbReference>
<evidence type="ECO:0000313" key="1">
    <source>
        <dbReference type="EMBL" id="OTA21650.1"/>
    </source>
</evidence>
<keyword evidence="2" id="KW-1185">Reference proteome</keyword>
<evidence type="ECO:0000313" key="2">
    <source>
        <dbReference type="Proteomes" id="UP000194204"/>
    </source>
</evidence>
<sequence>MITSSQFPSINIWQEGNEVKGGYKGTVNAIIFTHPDLIALSEVRNYNNVGFTKRLVKDLHKKGLIYDSYQSKNDVGILSRYPIIKHGDFDRLTKALIKIN</sequence>
<dbReference type="EMBL" id="MUBK01000002">
    <property type="protein sequence ID" value="OTA21650.1"/>
    <property type="molecule type" value="Genomic_DNA"/>
</dbReference>
<protein>
    <recommendedName>
        <fullName evidence="3">Endonuclease</fullName>
    </recommendedName>
</protein>
<organism evidence="1 2">
    <name type="scientific">Xenorhabdus beddingii</name>
    <dbReference type="NCBI Taxonomy" id="40578"/>
    <lineage>
        <taxon>Bacteria</taxon>
        <taxon>Pseudomonadati</taxon>
        <taxon>Pseudomonadota</taxon>
        <taxon>Gammaproteobacteria</taxon>
        <taxon>Enterobacterales</taxon>
        <taxon>Morganellaceae</taxon>
        <taxon>Xenorhabdus</taxon>
    </lineage>
</organism>
<comment type="caution">
    <text evidence="1">The sequence shown here is derived from an EMBL/GenBank/DDBJ whole genome shotgun (WGS) entry which is preliminary data.</text>
</comment>